<accession>A0A644YMR9</accession>
<evidence type="ECO:0000256" key="3">
    <source>
        <dbReference type="ARBA" id="ARBA00022989"/>
    </source>
</evidence>
<evidence type="ECO:0000259" key="7">
    <source>
        <dbReference type="Pfam" id="PF06305"/>
    </source>
</evidence>
<feature type="transmembrane region" description="Helical" evidence="6">
    <location>
        <begin position="58"/>
        <end position="80"/>
    </location>
</feature>
<evidence type="ECO:0000256" key="2">
    <source>
        <dbReference type="ARBA" id="ARBA00022692"/>
    </source>
</evidence>
<feature type="coiled-coil region" evidence="5">
    <location>
        <begin position="108"/>
        <end position="135"/>
    </location>
</feature>
<keyword evidence="2 6" id="KW-0812">Transmembrane</keyword>
<dbReference type="PANTHER" id="PTHR41335">
    <property type="entry name" value="MEMBRANE PROTEIN-RELATED"/>
    <property type="match status" value="1"/>
</dbReference>
<evidence type="ECO:0000256" key="4">
    <source>
        <dbReference type="ARBA" id="ARBA00023136"/>
    </source>
</evidence>
<organism evidence="8">
    <name type="scientific">bioreactor metagenome</name>
    <dbReference type="NCBI Taxonomy" id="1076179"/>
    <lineage>
        <taxon>unclassified sequences</taxon>
        <taxon>metagenomes</taxon>
        <taxon>ecological metagenomes</taxon>
    </lineage>
</organism>
<dbReference type="GO" id="GO:0005886">
    <property type="term" value="C:plasma membrane"/>
    <property type="evidence" value="ECO:0007669"/>
    <property type="project" value="InterPro"/>
</dbReference>
<feature type="transmembrane region" description="Helical" evidence="6">
    <location>
        <begin position="20"/>
        <end position="38"/>
    </location>
</feature>
<dbReference type="AlphaFoldDB" id="A0A644YMR9"/>
<name>A0A644YMR9_9ZZZZ</name>
<evidence type="ECO:0000256" key="1">
    <source>
        <dbReference type="ARBA" id="ARBA00022475"/>
    </source>
</evidence>
<dbReference type="PANTHER" id="PTHR41335:SF1">
    <property type="entry name" value="MEMBRANE PROTEIN"/>
    <property type="match status" value="1"/>
</dbReference>
<protein>
    <recommendedName>
        <fullName evidence="7">Lipopolysaccharide assembly protein A domain-containing protein</fullName>
    </recommendedName>
</protein>
<evidence type="ECO:0000256" key="6">
    <source>
        <dbReference type="SAM" id="Phobius"/>
    </source>
</evidence>
<comment type="caution">
    <text evidence="8">The sequence shown here is derived from an EMBL/GenBank/DDBJ whole genome shotgun (WGS) entry which is preliminary data.</text>
</comment>
<dbReference type="InterPro" id="IPR010445">
    <property type="entry name" value="LapA_dom"/>
</dbReference>
<keyword evidence="3 6" id="KW-1133">Transmembrane helix</keyword>
<sequence>MIIRVGNIKMSGAISMKNQWRLVAGIILIIIIVLFAVFNVDSVPVNFGFAVVDGPLIIVILVSLLMGSLITLLVATGSATKKNKEFKQMRAEIDAKGKEIQKAVDATKAGYEQQLTDLRAQLTQKDSKINSLEEELIKKFTVGNPDQPSKV</sequence>
<feature type="domain" description="Lipopolysaccharide assembly protein A" evidence="7">
    <location>
        <begin position="39"/>
        <end position="100"/>
    </location>
</feature>
<reference evidence="8" key="1">
    <citation type="submission" date="2019-08" db="EMBL/GenBank/DDBJ databases">
        <authorList>
            <person name="Kucharzyk K."/>
            <person name="Murdoch R.W."/>
            <person name="Higgins S."/>
            <person name="Loffler F."/>
        </authorList>
    </citation>
    <scope>NUCLEOTIDE SEQUENCE</scope>
</reference>
<keyword evidence="4 6" id="KW-0472">Membrane</keyword>
<keyword evidence="5" id="KW-0175">Coiled coil</keyword>
<dbReference type="EMBL" id="VSSQ01005589">
    <property type="protein sequence ID" value="MPM29720.1"/>
    <property type="molecule type" value="Genomic_DNA"/>
</dbReference>
<proteinExistence type="predicted"/>
<dbReference type="Pfam" id="PF06305">
    <property type="entry name" value="LapA_dom"/>
    <property type="match status" value="1"/>
</dbReference>
<evidence type="ECO:0000256" key="5">
    <source>
        <dbReference type="SAM" id="Coils"/>
    </source>
</evidence>
<evidence type="ECO:0000313" key="8">
    <source>
        <dbReference type="EMBL" id="MPM29720.1"/>
    </source>
</evidence>
<keyword evidence="1" id="KW-1003">Cell membrane</keyword>
<gene>
    <name evidence="8" type="ORF">SDC9_76260</name>
</gene>